<dbReference type="STRING" id="667015.Bacsa_2436"/>
<accession>F0R815</accession>
<dbReference type="HOGENOM" id="CLU_3340318_0_0_10"/>
<dbReference type="EMBL" id="CP002530">
    <property type="protein sequence ID" value="ADY36978.1"/>
    <property type="molecule type" value="Genomic_DNA"/>
</dbReference>
<keyword evidence="2" id="KW-1185">Reference proteome</keyword>
<reference evidence="1 2" key="1">
    <citation type="journal article" date="2011" name="Stand. Genomic Sci.">
        <title>Complete genome sequence of Bacteroides salanitronis type strain (BL78).</title>
        <authorList>
            <person name="Gronow S."/>
            <person name="Held B."/>
            <person name="Lucas S."/>
            <person name="Lapidus A."/>
            <person name="Del Rio T.G."/>
            <person name="Nolan M."/>
            <person name="Tice H."/>
            <person name="Deshpande S."/>
            <person name="Cheng J.F."/>
            <person name="Pitluck S."/>
            <person name="Liolios K."/>
            <person name="Pagani I."/>
            <person name="Ivanova N."/>
            <person name="Mavromatis K."/>
            <person name="Pati A."/>
            <person name="Tapia R."/>
            <person name="Han C."/>
            <person name="Goodwin L."/>
            <person name="Chen A."/>
            <person name="Palaniappan K."/>
            <person name="Land M."/>
            <person name="Hauser L."/>
            <person name="Chang Y.J."/>
            <person name="Jeffries C.D."/>
            <person name="Brambilla E.M."/>
            <person name="Rohde M."/>
            <person name="Goker M."/>
            <person name="Detter J.C."/>
            <person name="Woyke T."/>
            <person name="Bristow J."/>
            <person name="Markowitz V."/>
            <person name="Hugenholtz P."/>
            <person name="Kyrpides N.C."/>
            <person name="Klenk H.P."/>
            <person name="Eisen J.A."/>
        </authorList>
    </citation>
    <scope>NUCLEOTIDE SEQUENCE [LARGE SCALE GENOMIC DNA]</scope>
    <source>
        <strain evidence="1 2">DSM 18170</strain>
    </source>
</reference>
<evidence type="ECO:0000313" key="2">
    <source>
        <dbReference type="Proteomes" id="UP000007486"/>
    </source>
</evidence>
<dbReference type="Proteomes" id="UP000007486">
    <property type="component" value="Chromosome"/>
</dbReference>
<evidence type="ECO:0000313" key="1">
    <source>
        <dbReference type="EMBL" id="ADY36978.1"/>
    </source>
</evidence>
<gene>
    <name evidence="1" type="ordered locus">Bacsa_2436</name>
</gene>
<proteinExistence type="predicted"/>
<sequence>MYVIETLNNIQAYICPSRICKAASIYVRDGAQLYVLE</sequence>
<dbReference type="KEGG" id="bsa:Bacsa_2436"/>
<protein>
    <submittedName>
        <fullName evidence="1">Uncharacterized protein</fullName>
    </submittedName>
</protein>
<organism evidence="1 2">
    <name type="scientific">Phocaeicola salanitronis (strain DSM 18170 / JCM 13657 / CCUG 60908 / BL78)</name>
    <name type="common">Bacteroides salanitronis</name>
    <dbReference type="NCBI Taxonomy" id="667015"/>
    <lineage>
        <taxon>Bacteria</taxon>
        <taxon>Pseudomonadati</taxon>
        <taxon>Bacteroidota</taxon>
        <taxon>Bacteroidia</taxon>
        <taxon>Bacteroidales</taxon>
        <taxon>Bacteroidaceae</taxon>
        <taxon>Phocaeicola</taxon>
    </lineage>
</organism>
<dbReference type="AlphaFoldDB" id="F0R815"/>
<name>F0R815_PHOSB</name>